<accession>A0ACB0XUD7</accession>
<gene>
    <name evidence="1" type="ORF">MENTE1834_LOCUS3741</name>
</gene>
<comment type="caution">
    <text evidence="1">The sequence shown here is derived from an EMBL/GenBank/DDBJ whole genome shotgun (WGS) entry which is preliminary data.</text>
</comment>
<evidence type="ECO:0000313" key="2">
    <source>
        <dbReference type="Proteomes" id="UP001497535"/>
    </source>
</evidence>
<proteinExistence type="predicted"/>
<protein>
    <submittedName>
        <fullName evidence="1">Uncharacterized protein</fullName>
    </submittedName>
</protein>
<evidence type="ECO:0000313" key="1">
    <source>
        <dbReference type="EMBL" id="CAK5018148.1"/>
    </source>
</evidence>
<sequence>MASNFAQKLLNFYTRITPTRVETCANLFFSTIYGEAVQTVILSGDKSKSVKEDESIKKLERLSALKITSTDIKNLEEDISFSQRILDVNTENVEPLYNIVEDYITCPLRDDIVCENESREQVLMNTKNVYEGFFTAPSVGIVTKKEKNVKKKMSSNLENPHATTIYYLNQPQRVIQPEKQNNNVFIVHQQQPPQQPPQQQNLHFNQNLPPFSSVSMPSTTTIIRSSRSSTQSPQIVSSSASRSSASPALMSSSVDAITAPTEQDIMKCAHFFKSLLKMRPHQSFNLLDMKNLLRDVLLGEQSPEEFTVKLREVTKSQDKGNLLPFLRRSLPSLRRSIQIGQHLDLRQALDIDESCSSTTPQLPQQTDEFTTFSSQQQSQNNQQQNFQIYGKSPKTENYSPANLAPTTAHSMPKSVENIQQNSLDNYKFVRSNEMKYEVSTFKKEESNTIAEKGNVGMDPSASSLFDDNTDNLNNLPKMLLNPQALADRILLRMPDAEGVDGEVLSVISNAAEARLCTILAHLSTLAEHRLEPLRANPLYTSIDEPRKQIRFMEDIDKRAHNHRQTAEKEALLKITKSKGKDKDALEKAKQIQKADREAMVNREANAAAFAALGGSRIGAKRPFAAPTLGGTVDWKSGMQNQGLTSGLTGAAKIARLKRVTMRDLQFFLGIDPSIPSNSRLRHRIALYSLCADENTLI</sequence>
<reference evidence="1" key="1">
    <citation type="submission" date="2023-11" db="EMBL/GenBank/DDBJ databases">
        <authorList>
            <person name="Poullet M."/>
        </authorList>
    </citation>
    <scope>NUCLEOTIDE SEQUENCE</scope>
    <source>
        <strain evidence="1">E1834</strain>
    </source>
</reference>
<keyword evidence="2" id="KW-1185">Reference proteome</keyword>
<dbReference type="Proteomes" id="UP001497535">
    <property type="component" value="Unassembled WGS sequence"/>
</dbReference>
<organism evidence="1 2">
    <name type="scientific">Meloidogyne enterolobii</name>
    <name type="common">Root-knot nematode worm</name>
    <name type="synonym">Meloidogyne mayaguensis</name>
    <dbReference type="NCBI Taxonomy" id="390850"/>
    <lineage>
        <taxon>Eukaryota</taxon>
        <taxon>Metazoa</taxon>
        <taxon>Ecdysozoa</taxon>
        <taxon>Nematoda</taxon>
        <taxon>Chromadorea</taxon>
        <taxon>Rhabditida</taxon>
        <taxon>Tylenchina</taxon>
        <taxon>Tylenchomorpha</taxon>
        <taxon>Tylenchoidea</taxon>
        <taxon>Meloidogynidae</taxon>
        <taxon>Meloidogyninae</taxon>
        <taxon>Meloidogyne</taxon>
    </lineage>
</organism>
<dbReference type="EMBL" id="CAVMJV010000003">
    <property type="protein sequence ID" value="CAK5018148.1"/>
    <property type="molecule type" value="Genomic_DNA"/>
</dbReference>
<name>A0ACB0XUD7_MELEN</name>